<dbReference type="EMBL" id="LR746269">
    <property type="protein sequence ID" value="CAA7397544.1"/>
    <property type="molecule type" value="Genomic_DNA"/>
</dbReference>
<dbReference type="AlphaFoldDB" id="A0A7I8KK56"/>
<organism evidence="1 2">
    <name type="scientific">Spirodela intermedia</name>
    <name type="common">Intermediate duckweed</name>
    <dbReference type="NCBI Taxonomy" id="51605"/>
    <lineage>
        <taxon>Eukaryota</taxon>
        <taxon>Viridiplantae</taxon>
        <taxon>Streptophyta</taxon>
        <taxon>Embryophyta</taxon>
        <taxon>Tracheophyta</taxon>
        <taxon>Spermatophyta</taxon>
        <taxon>Magnoliopsida</taxon>
        <taxon>Liliopsida</taxon>
        <taxon>Araceae</taxon>
        <taxon>Lemnoideae</taxon>
        <taxon>Spirodela</taxon>
    </lineage>
</organism>
<protein>
    <submittedName>
        <fullName evidence="1">Uncharacterized protein</fullName>
    </submittedName>
</protein>
<proteinExistence type="predicted"/>
<dbReference type="OrthoDB" id="691565at2759"/>
<keyword evidence="2" id="KW-1185">Reference proteome</keyword>
<gene>
    <name evidence="1" type="ORF">SI8410_06008209</name>
</gene>
<evidence type="ECO:0000313" key="2">
    <source>
        <dbReference type="Proteomes" id="UP000663760"/>
    </source>
</evidence>
<accession>A0A7I8KK56</accession>
<name>A0A7I8KK56_SPIIN</name>
<reference evidence="1" key="1">
    <citation type="submission" date="2020-02" db="EMBL/GenBank/DDBJ databases">
        <authorList>
            <person name="Scholz U."/>
            <person name="Mascher M."/>
            <person name="Fiebig A."/>
        </authorList>
    </citation>
    <scope>NUCLEOTIDE SEQUENCE</scope>
</reference>
<dbReference type="Proteomes" id="UP000663760">
    <property type="component" value="Chromosome 6"/>
</dbReference>
<sequence>MVSYALIIIEETLDPNEPSKFSNAISREDADKVLFIWIKDQMYHKKITHIDVKYHFIHDIIFSSEISLQKIGTKDKPTDMLIKPLLISKFQHCLDLIRVHTT</sequence>
<evidence type="ECO:0000313" key="1">
    <source>
        <dbReference type="EMBL" id="CAA7397544.1"/>
    </source>
</evidence>